<evidence type="ECO:0000313" key="2">
    <source>
        <dbReference type="Proteomes" id="UP000478052"/>
    </source>
</evidence>
<keyword evidence="2" id="KW-1185">Reference proteome</keyword>
<sequence>MPWKQICSTEDIKNVIKLLPPGCKDFKMNCSLTATSTLIERGAGITGTHKGDLRPWNTRTYLYTSLLSTQQNKL</sequence>
<dbReference type="Proteomes" id="UP000478052">
    <property type="component" value="Unassembled WGS sequence"/>
</dbReference>
<protein>
    <submittedName>
        <fullName evidence="1">Uncharacterized protein</fullName>
    </submittedName>
</protein>
<comment type="caution">
    <text evidence="1">The sequence shown here is derived from an EMBL/GenBank/DDBJ whole genome shotgun (WGS) entry which is preliminary data.</text>
</comment>
<dbReference type="AlphaFoldDB" id="A0A6G0YCJ8"/>
<gene>
    <name evidence="1" type="ORF">FWK35_00024751</name>
</gene>
<organism evidence="1 2">
    <name type="scientific">Aphis craccivora</name>
    <name type="common">Cowpea aphid</name>
    <dbReference type="NCBI Taxonomy" id="307492"/>
    <lineage>
        <taxon>Eukaryota</taxon>
        <taxon>Metazoa</taxon>
        <taxon>Ecdysozoa</taxon>
        <taxon>Arthropoda</taxon>
        <taxon>Hexapoda</taxon>
        <taxon>Insecta</taxon>
        <taxon>Pterygota</taxon>
        <taxon>Neoptera</taxon>
        <taxon>Paraneoptera</taxon>
        <taxon>Hemiptera</taxon>
        <taxon>Sternorrhyncha</taxon>
        <taxon>Aphidomorpha</taxon>
        <taxon>Aphidoidea</taxon>
        <taxon>Aphididae</taxon>
        <taxon>Aphidini</taxon>
        <taxon>Aphis</taxon>
        <taxon>Aphis</taxon>
    </lineage>
</organism>
<dbReference type="EMBL" id="VUJU01004813">
    <property type="protein sequence ID" value="KAF0753180.1"/>
    <property type="molecule type" value="Genomic_DNA"/>
</dbReference>
<accession>A0A6G0YCJ8</accession>
<proteinExistence type="predicted"/>
<reference evidence="1 2" key="1">
    <citation type="submission" date="2019-08" db="EMBL/GenBank/DDBJ databases">
        <title>Whole genome of Aphis craccivora.</title>
        <authorList>
            <person name="Voronova N.V."/>
            <person name="Shulinski R.S."/>
            <person name="Bandarenka Y.V."/>
            <person name="Zhorov D.G."/>
            <person name="Warner D."/>
        </authorList>
    </citation>
    <scope>NUCLEOTIDE SEQUENCE [LARGE SCALE GENOMIC DNA]</scope>
    <source>
        <strain evidence="1">180601</strain>
        <tissue evidence="1">Whole Body</tissue>
    </source>
</reference>
<name>A0A6G0YCJ8_APHCR</name>
<evidence type="ECO:0000313" key="1">
    <source>
        <dbReference type="EMBL" id="KAF0753180.1"/>
    </source>
</evidence>